<gene>
    <name evidence="7" type="ORF">OH76DRAFT_1481645</name>
</gene>
<dbReference type="InterPro" id="IPR017441">
    <property type="entry name" value="Protein_kinase_ATP_BS"/>
</dbReference>
<dbReference type="GO" id="GO:0005737">
    <property type="term" value="C:cytoplasm"/>
    <property type="evidence" value="ECO:0007669"/>
    <property type="project" value="TreeGrafter"/>
</dbReference>
<dbReference type="InterPro" id="IPR011009">
    <property type="entry name" value="Kinase-like_dom_sf"/>
</dbReference>
<dbReference type="SMART" id="SM00240">
    <property type="entry name" value="FHA"/>
    <property type="match status" value="1"/>
</dbReference>
<dbReference type="PROSITE" id="PS00108">
    <property type="entry name" value="PROTEIN_KINASE_ST"/>
    <property type="match status" value="1"/>
</dbReference>
<dbReference type="InterPro" id="IPR000719">
    <property type="entry name" value="Prot_kinase_dom"/>
</dbReference>
<dbReference type="AlphaFoldDB" id="A0A371DFQ4"/>
<protein>
    <submittedName>
        <fullName evidence="7">Kinase-like protein</fullName>
    </submittedName>
</protein>
<feature type="binding site" evidence="4">
    <location>
        <position position="192"/>
    </location>
    <ligand>
        <name>ATP</name>
        <dbReference type="ChEBI" id="CHEBI:30616"/>
    </ligand>
</feature>
<dbReference type="SMART" id="SM00220">
    <property type="entry name" value="S_TKc"/>
    <property type="match status" value="1"/>
</dbReference>
<dbReference type="InterPro" id="IPR000253">
    <property type="entry name" value="FHA_dom"/>
</dbReference>
<keyword evidence="8" id="KW-1185">Reference proteome</keyword>
<organism evidence="7 8">
    <name type="scientific">Lentinus brumalis</name>
    <dbReference type="NCBI Taxonomy" id="2498619"/>
    <lineage>
        <taxon>Eukaryota</taxon>
        <taxon>Fungi</taxon>
        <taxon>Dikarya</taxon>
        <taxon>Basidiomycota</taxon>
        <taxon>Agaricomycotina</taxon>
        <taxon>Agaricomycetes</taxon>
        <taxon>Polyporales</taxon>
        <taxon>Polyporaceae</taxon>
        <taxon>Lentinus</taxon>
    </lineage>
</organism>
<feature type="domain" description="Protein kinase" evidence="6">
    <location>
        <begin position="159"/>
        <end position="450"/>
    </location>
</feature>
<evidence type="ECO:0000313" key="8">
    <source>
        <dbReference type="Proteomes" id="UP000256964"/>
    </source>
</evidence>
<dbReference type="PROSITE" id="PS50006">
    <property type="entry name" value="FHA_DOMAIN"/>
    <property type="match status" value="1"/>
</dbReference>
<feature type="domain" description="FHA" evidence="5">
    <location>
        <begin position="48"/>
        <end position="104"/>
    </location>
</feature>
<evidence type="ECO:0000256" key="4">
    <source>
        <dbReference type="PROSITE-ProRule" id="PRU10141"/>
    </source>
</evidence>
<dbReference type="InterPro" id="IPR008271">
    <property type="entry name" value="Ser/Thr_kinase_AS"/>
</dbReference>
<dbReference type="OrthoDB" id="10252171at2759"/>
<dbReference type="STRING" id="139420.A0A371DFQ4"/>
<dbReference type="EMBL" id="KZ857395">
    <property type="protein sequence ID" value="RDX51370.1"/>
    <property type="molecule type" value="Genomic_DNA"/>
</dbReference>
<reference evidence="7 8" key="1">
    <citation type="journal article" date="2018" name="Biotechnol. Biofuels">
        <title>Integrative visual omics of the white-rot fungus Polyporus brumalis exposes the biotechnological potential of its oxidative enzymes for delignifying raw plant biomass.</title>
        <authorList>
            <person name="Miyauchi S."/>
            <person name="Rancon A."/>
            <person name="Drula E."/>
            <person name="Hage H."/>
            <person name="Chaduli D."/>
            <person name="Favel A."/>
            <person name="Grisel S."/>
            <person name="Henrissat B."/>
            <person name="Herpoel-Gimbert I."/>
            <person name="Ruiz-Duenas F.J."/>
            <person name="Chevret D."/>
            <person name="Hainaut M."/>
            <person name="Lin J."/>
            <person name="Wang M."/>
            <person name="Pangilinan J."/>
            <person name="Lipzen A."/>
            <person name="Lesage-Meessen L."/>
            <person name="Navarro D."/>
            <person name="Riley R."/>
            <person name="Grigoriev I.V."/>
            <person name="Zhou S."/>
            <person name="Raouche S."/>
            <person name="Rosso M.N."/>
        </authorList>
    </citation>
    <scope>NUCLEOTIDE SEQUENCE [LARGE SCALE GENOMIC DNA]</scope>
    <source>
        <strain evidence="7 8">BRFM 1820</strain>
    </source>
</reference>
<name>A0A371DFQ4_9APHY</name>
<keyword evidence="3 4" id="KW-0067">ATP-binding</keyword>
<dbReference type="Pfam" id="PF00498">
    <property type="entry name" value="FHA"/>
    <property type="match status" value="1"/>
</dbReference>
<dbReference type="PROSITE" id="PS00107">
    <property type="entry name" value="PROTEIN_KINASE_ATP"/>
    <property type="match status" value="1"/>
</dbReference>
<evidence type="ECO:0000256" key="2">
    <source>
        <dbReference type="ARBA" id="ARBA00022741"/>
    </source>
</evidence>
<sequence length="522" mass="58114">MPAVTVTQFAHTQHVPTDHGPQDEVWGCLEPLLNPAAKVQFKWPNTVYTIGRDPKKVDCAFPGIALMSASQFSIEITGYGTPQCAAVVTDLGSTNGTYVQGEAVGRGKSRTVSGGTLIACHDCQRSQAVPAELDDRFILWLFPAVAPAPPSRPPYEEVYHFEDVLGHGGYGVVKRARHRQENMLYAVKMVLKDHVSSGEVDNGETRKDQLVRLQNEIMILKRLHHPHIVSFKEVLFDNNEVSGCVLELMPGGDLEGYLRTYGVLAESNAKHLTRQICEALKYLHDACIIHRDLKPANILLSDTHPPIAKLTDFGLARIFEPAASLPKSVCGTQLYMAPEVTSPGHFEKSQSELFFASPELRQGKGYNEAVDSWSLGVTLSQMLWNRYPFINMDAVAFENSYLLELDHDLLSSSNDVSKECLEFIGLLLRYEPQLRISPDAALDGRLSSWLVTHPIDDVWVQPHESDHFQDVSDLEDDLRSFGSSTIKLRVPRHTGVLHEIQEVEERSEERLDGLWGLGIGDA</sequence>
<dbReference type="SUPFAM" id="SSF56112">
    <property type="entry name" value="Protein kinase-like (PK-like)"/>
    <property type="match status" value="1"/>
</dbReference>
<evidence type="ECO:0000256" key="1">
    <source>
        <dbReference type="ARBA" id="ARBA00005575"/>
    </source>
</evidence>
<evidence type="ECO:0000259" key="6">
    <source>
        <dbReference type="PROSITE" id="PS50011"/>
    </source>
</evidence>
<dbReference type="InterPro" id="IPR008984">
    <property type="entry name" value="SMAD_FHA_dom_sf"/>
</dbReference>
<dbReference type="Proteomes" id="UP000256964">
    <property type="component" value="Unassembled WGS sequence"/>
</dbReference>
<comment type="similarity">
    <text evidence="1">Belongs to the protein kinase superfamily. CAMK Ser/Thr protein kinase family. CHEK2 subfamily.</text>
</comment>
<proteinExistence type="inferred from homology"/>
<dbReference type="CDD" id="cd00060">
    <property type="entry name" value="FHA"/>
    <property type="match status" value="1"/>
</dbReference>
<keyword evidence="2 4" id="KW-0547">Nucleotide-binding</keyword>
<dbReference type="Gene3D" id="2.60.200.20">
    <property type="match status" value="1"/>
</dbReference>
<evidence type="ECO:0000259" key="5">
    <source>
        <dbReference type="PROSITE" id="PS50006"/>
    </source>
</evidence>
<dbReference type="GO" id="GO:0005524">
    <property type="term" value="F:ATP binding"/>
    <property type="evidence" value="ECO:0007669"/>
    <property type="project" value="UniProtKB-UniRule"/>
</dbReference>
<dbReference type="PANTHER" id="PTHR24348:SF68">
    <property type="entry name" value="SERINE_THREONINE-PROTEIN KINASE ATG1C"/>
    <property type="match status" value="1"/>
</dbReference>
<dbReference type="SUPFAM" id="SSF49879">
    <property type="entry name" value="SMAD/FHA domain"/>
    <property type="match status" value="1"/>
</dbReference>
<evidence type="ECO:0000256" key="3">
    <source>
        <dbReference type="ARBA" id="ARBA00022840"/>
    </source>
</evidence>
<dbReference type="GO" id="GO:0004674">
    <property type="term" value="F:protein serine/threonine kinase activity"/>
    <property type="evidence" value="ECO:0007669"/>
    <property type="project" value="InterPro"/>
</dbReference>
<dbReference type="Pfam" id="PF00069">
    <property type="entry name" value="Pkinase"/>
    <property type="match status" value="1"/>
</dbReference>
<dbReference type="Gene3D" id="1.10.510.10">
    <property type="entry name" value="Transferase(Phosphotransferase) domain 1"/>
    <property type="match status" value="1"/>
</dbReference>
<accession>A0A371DFQ4</accession>
<dbReference type="PROSITE" id="PS50011">
    <property type="entry name" value="PROTEIN_KINASE_DOM"/>
    <property type="match status" value="1"/>
</dbReference>
<dbReference type="InterPro" id="IPR045269">
    <property type="entry name" value="Atg1-like"/>
</dbReference>
<dbReference type="GO" id="GO:0010506">
    <property type="term" value="P:regulation of autophagy"/>
    <property type="evidence" value="ECO:0007669"/>
    <property type="project" value="InterPro"/>
</dbReference>
<evidence type="ECO:0000313" key="7">
    <source>
        <dbReference type="EMBL" id="RDX51370.1"/>
    </source>
</evidence>
<dbReference type="PANTHER" id="PTHR24348">
    <property type="entry name" value="SERINE/THREONINE-PROTEIN KINASE UNC-51-RELATED"/>
    <property type="match status" value="1"/>
</dbReference>